<gene>
    <name evidence="11" type="ORF">SAMN04490203_2064</name>
    <name evidence="10" type="ORF">TU78_09230</name>
</gene>
<accession>A0A0J6JNX2</accession>
<dbReference type="PANTHER" id="PTHR32196">
    <property type="entry name" value="ABC TRANSPORTER PERMEASE PROTEIN YPHD-RELATED-RELATED"/>
    <property type="match status" value="1"/>
</dbReference>
<protein>
    <submittedName>
        <fullName evidence="10">ABC transporter permease</fullName>
    </submittedName>
    <submittedName>
        <fullName evidence="11">Monosaccharide ABC transporter membrane protein, CUT2 family</fullName>
    </submittedName>
</protein>
<keyword evidence="4" id="KW-1003">Cell membrane</keyword>
<dbReference type="InterPro" id="IPR001851">
    <property type="entry name" value="ABC_transp_permease"/>
</dbReference>
<dbReference type="PANTHER" id="PTHR32196:SF21">
    <property type="entry name" value="ABC TRANSPORTER PERMEASE PROTEIN YPHD-RELATED"/>
    <property type="match status" value="1"/>
</dbReference>
<dbReference type="Proteomes" id="UP000036395">
    <property type="component" value="Unassembled WGS sequence"/>
</dbReference>
<evidence type="ECO:0000313" key="10">
    <source>
        <dbReference type="EMBL" id="KMM85512.1"/>
    </source>
</evidence>
<comment type="similarity">
    <text evidence="2">Belongs to the binding-protein-dependent transport system permease family. AraH/RbsC subfamily.</text>
</comment>
<feature type="transmembrane region" description="Helical" evidence="9">
    <location>
        <begin position="163"/>
        <end position="184"/>
    </location>
</feature>
<keyword evidence="7 9" id="KW-1133">Transmembrane helix</keyword>
<evidence type="ECO:0000256" key="8">
    <source>
        <dbReference type="ARBA" id="ARBA00023136"/>
    </source>
</evidence>
<keyword evidence="5" id="KW-0997">Cell inner membrane</keyword>
<keyword evidence="6 9" id="KW-0812">Transmembrane</keyword>
<keyword evidence="8 9" id="KW-0472">Membrane</keyword>
<dbReference type="OrthoDB" id="5422926at2"/>
<dbReference type="Proteomes" id="UP000183155">
    <property type="component" value="Unassembled WGS sequence"/>
</dbReference>
<dbReference type="GO" id="GO:0022857">
    <property type="term" value="F:transmembrane transporter activity"/>
    <property type="evidence" value="ECO:0007669"/>
    <property type="project" value="InterPro"/>
</dbReference>
<dbReference type="Pfam" id="PF02653">
    <property type="entry name" value="BPD_transp_2"/>
    <property type="match status" value="1"/>
</dbReference>
<evidence type="ECO:0000256" key="1">
    <source>
        <dbReference type="ARBA" id="ARBA00004429"/>
    </source>
</evidence>
<organism evidence="10 12">
    <name type="scientific">Pseudomonas taetrolens</name>
    <dbReference type="NCBI Taxonomy" id="47884"/>
    <lineage>
        <taxon>Bacteria</taxon>
        <taxon>Pseudomonadati</taxon>
        <taxon>Pseudomonadota</taxon>
        <taxon>Gammaproteobacteria</taxon>
        <taxon>Pseudomonadales</taxon>
        <taxon>Pseudomonadaceae</taxon>
        <taxon>Pseudomonas</taxon>
    </lineage>
</organism>
<keyword evidence="3" id="KW-0813">Transport</keyword>
<feature type="transmembrane region" description="Helical" evidence="9">
    <location>
        <begin position="45"/>
        <end position="63"/>
    </location>
</feature>
<comment type="caution">
    <text evidence="10">The sequence shown here is derived from an EMBL/GenBank/DDBJ whole genome shotgun (WGS) entry which is preliminary data.</text>
</comment>
<keyword evidence="13" id="KW-1185">Reference proteome</keyword>
<name>A0A0J6JNX2_PSETA</name>
<evidence type="ECO:0000256" key="2">
    <source>
        <dbReference type="ARBA" id="ARBA00007942"/>
    </source>
</evidence>
<feature type="transmembrane region" description="Helical" evidence="9">
    <location>
        <begin position="95"/>
        <end position="118"/>
    </location>
</feature>
<feature type="transmembrane region" description="Helical" evidence="9">
    <location>
        <begin position="15"/>
        <end position="33"/>
    </location>
</feature>
<feature type="transmembrane region" description="Helical" evidence="9">
    <location>
        <begin position="271"/>
        <end position="289"/>
    </location>
</feature>
<reference evidence="11 13" key="2">
    <citation type="submission" date="2016-10" db="EMBL/GenBank/DDBJ databases">
        <authorList>
            <person name="Varghese N."/>
            <person name="Submissions S."/>
        </authorList>
    </citation>
    <scope>NUCLEOTIDE SEQUENCE [LARGE SCALE GENOMIC DNA]</scope>
    <source>
        <strain evidence="11 13">BS3652</strain>
    </source>
</reference>
<evidence type="ECO:0000256" key="4">
    <source>
        <dbReference type="ARBA" id="ARBA00022475"/>
    </source>
</evidence>
<evidence type="ECO:0000256" key="5">
    <source>
        <dbReference type="ARBA" id="ARBA00022519"/>
    </source>
</evidence>
<reference evidence="10 12" key="1">
    <citation type="submission" date="2015-02" db="EMBL/GenBank/DDBJ databases">
        <title>Pseudomonas helleri sp. nov. and Pseudomonas weihenstephanensis sp. nov., isolated from raw cows milk.</title>
        <authorList>
            <person name="von Neubeck M."/>
            <person name="Huptas C."/>
            <person name="Wenning M."/>
            <person name="Scherer S."/>
        </authorList>
    </citation>
    <scope>NUCLEOTIDE SEQUENCE [LARGE SCALE GENOMIC DNA]</scope>
    <source>
        <strain evidence="10 12">DSM 21104</strain>
    </source>
</reference>
<comment type="subcellular location">
    <subcellularLocation>
        <location evidence="1">Cell inner membrane</location>
        <topology evidence="1">Multi-pass membrane protein</topology>
    </subcellularLocation>
</comment>
<evidence type="ECO:0000313" key="13">
    <source>
        <dbReference type="Proteomes" id="UP000183155"/>
    </source>
</evidence>
<dbReference type="CDD" id="cd06579">
    <property type="entry name" value="TM_PBP1_transp_AraH_like"/>
    <property type="match status" value="1"/>
</dbReference>
<feature type="transmembrane region" description="Helical" evidence="9">
    <location>
        <begin position="215"/>
        <end position="235"/>
    </location>
</feature>
<dbReference type="GO" id="GO:0005886">
    <property type="term" value="C:plasma membrane"/>
    <property type="evidence" value="ECO:0007669"/>
    <property type="project" value="UniProtKB-SubCell"/>
</dbReference>
<dbReference type="EMBL" id="FNRS01000001">
    <property type="protein sequence ID" value="SEC24795.1"/>
    <property type="molecule type" value="Genomic_DNA"/>
</dbReference>
<dbReference type="RefSeq" id="WP_048380393.1">
    <property type="nucleotide sequence ID" value="NZ_FNRS01000001.1"/>
</dbReference>
<dbReference type="AlphaFoldDB" id="A0A0J6JNX2"/>
<proteinExistence type="inferred from homology"/>
<dbReference type="PATRIC" id="fig|47884.3.peg.2273"/>
<evidence type="ECO:0000256" key="9">
    <source>
        <dbReference type="SAM" id="Phobius"/>
    </source>
</evidence>
<evidence type="ECO:0000256" key="6">
    <source>
        <dbReference type="ARBA" id="ARBA00022692"/>
    </source>
</evidence>
<feature type="transmembrane region" description="Helical" evidence="9">
    <location>
        <begin position="295"/>
        <end position="313"/>
    </location>
</feature>
<evidence type="ECO:0000256" key="7">
    <source>
        <dbReference type="ARBA" id="ARBA00022989"/>
    </source>
</evidence>
<dbReference type="EMBL" id="JYLA01000003">
    <property type="protein sequence ID" value="KMM85512.1"/>
    <property type="molecule type" value="Genomic_DNA"/>
</dbReference>
<evidence type="ECO:0000313" key="12">
    <source>
        <dbReference type="Proteomes" id="UP000036395"/>
    </source>
</evidence>
<evidence type="ECO:0000313" key="11">
    <source>
        <dbReference type="EMBL" id="SEC24795.1"/>
    </source>
</evidence>
<evidence type="ECO:0000256" key="3">
    <source>
        <dbReference type="ARBA" id="ARBA00022448"/>
    </source>
</evidence>
<sequence length="320" mass="33101">MNLSTYVSTLRSKPWLWSFLAALLVWLATLTFTRGEGAGALTSGALSFSAFFVIVGVGQMFVITTGPGNIDLSIPANIALSGAVGMKLMDGQDGLIALGVAGVLGLGVLIGCANYALIRVLRIPPIIATLSASFLLQSMAIAYGRSVRIAPPEWFYQFSTGHIAGIPYLALAVGLLTVVAGYVLSRTLYGRWTLALGQNMRAAELAGVRVERVRCATYVLSAVFASVCGVLLAGFSGGASLSMGDEYLLASIAVVVIGGTSVAGGFSNVPGLWGAALFLYLLVSMLNTFGASAGVRLILTGVIIIAVIAAVSGRKTLRSL</sequence>
<feature type="transmembrane region" description="Helical" evidence="9">
    <location>
        <begin position="125"/>
        <end position="143"/>
    </location>
</feature>
<dbReference type="STRING" id="47884.SAMN04490203_2064"/>